<feature type="signal peptide" evidence="2">
    <location>
        <begin position="1"/>
        <end position="25"/>
    </location>
</feature>
<feature type="compositionally biased region" description="Low complexity" evidence="1">
    <location>
        <begin position="184"/>
        <end position="203"/>
    </location>
</feature>
<sequence length="203" mass="19621">MQSSLNERKALLIACLYFITATTTAKPAQLDSYQPRKVPDPLQQAIENPQIKHPSGDIADEEETPGPLSQILLAPAPLAPSQGYGKSLRKRSPTHCKKCGGGGYGGGYGSHGGGGYGGGGYGGGGGIPVIVVPVSGGGGGGCRGGGCGGGYKPSPCGGGGCGNYYPSGGGCGGGGCGGGGGGSYSSSYSSAQAYAGSSSYGKK</sequence>
<name>T1HJK6_RHOPR</name>
<keyword evidence="2" id="KW-0732">Signal</keyword>
<dbReference type="AlphaFoldDB" id="T1HJK6"/>
<dbReference type="InParanoid" id="T1HJK6"/>
<dbReference type="VEuPathDB" id="VectorBase:RPRC004228"/>
<dbReference type="EMBL" id="ACPB03007789">
    <property type="status" value="NOT_ANNOTATED_CDS"/>
    <property type="molecule type" value="Genomic_DNA"/>
</dbReference>
<dbReference type="eggNOG" id="ENOG502SXRR">
    <property type="taxonomic scope" value="Eukaryota"/>
</dbReference>
<proteinExistence type="predicted"/>
<protein>
    <submittedName>
        <fullName evidence="3">Uncharacterized protein</fullName>
    </submittedName>
</protein>
<dbReference type="Proteomes" id="UP000015103">
    <property type="component" value="Unassembled WGS sequence"/>
</dbReference>
<dbReference type="EnsemblMetazoa" id="RPRC004228-RA">
    <property type="protein sequence ID" value="RPRC004228-PA"/>
    <property type="gene ID" value="RPRC004228"/>
</dbReference>
<dbReference type="HOGENOM" id="CLU_1350392_0_0_1"/>
<organism evidence="3 4">
    <name type="scientific">Rhodnius prolixus</name>
    <name type="common">Triatomid bug</name>
    <dbReference type="NCBI Taxonomy" id="13249"/>
    <lineage>
        <taxon>Eukaryota</taxon>
        <taxon>Metazoa</taxon>
        <taxon>Ecdysozoa</taxon>
        <taxon>Arthropoda</taxon>
        <taxon>Hexapoda</taxon>
        <taxon>Insecta</taxon>
        <taxon>Pterygota</taxon>
        <taxon>Neoptera</taxon>
        <taxon>Paraneoptera</taxon>
        <taxon>Hemiptera</taxon>
        <taxon>Heteroptera</taxon>
        <taxon>Panheteroptera</taxon>
        <taxon>Cimicomorpha</taxon>
        <taxon>Reduviidae</taxon>
        <taxon>Triatominae</taxon>
        <taxon>Rhodnius</taxon>
    </lineage>
</organism>
<dbReference type="OMA" id="SPTHCKK"/>
<evidence type="ECO:0000313" key="4">
    <source>
        <dbReference type="Proteomes" id="UP000015103"/>
    </source>
</evidence>
<evidence type="ECO:0000313" key="3">
    <source>
        <dbReference type="EnsemblMetazoa" id="RPRC004228-PA"/>
    </source>
</evidence>
<accession>T1HJK6</accession>
<keyword evidence="4" id="KW-1185">Reference proteome</keyword>
<evidence type="ECO:0000256" key="2">
    <source>
        <dbReference type="SAM" id="SignalP"/>
    </source>
</evidence>
<evidence type="ECO:0000256" key="1">
    <source>
        <dbReference type="SAM" id="MobiDB-lite"/>
    </source>
</evidence>
<feature type="region of interest" description="Disordered" evidence="1">
    <location>
        <begin position="179"/>
        <end position="203"/>
    </location>
</feature>
<reference evidence="3" key="1">
    <citation type="submission" date="2015-05" db="UniProtKB">
        <authorList>
            <consortium name="EnsemblMetazoa"/>
        </authorList>
    </citation>
    <scope>IDENTIFICATION</scope>
</reference>
<feature type="chain" id="PRO_5043949212" evidence="2">
    <location>
        <begin position="26"/>
        <end position="203"/>
    </location>
</feature>